<dbReference type="EMBL" id="WUUL01000004">
    <property type="protein sequence ID" value="MXQ53730.1"/>
    <property type="molecule type" value="Genomic_DNA"/>
</dbReference>
<keyword evidence="1" id="KW-1133">Transmembrane helix</keyword>
<proteinExistence type="predicted"/>
<feature type="transmembrane region" description="Helical" evidence="1">
    <location>
        <begin position="59"/>
        <end position="79"/>
    </location>
</feature>
<feature type="transmembrane region" description="Helical" evidence="1">
    <location>
        <begin position="34"/>
        <end position="53"/>
    </location>
</feature>
<name>A0A6I4VV70_9BACL</name>
<keyword evidence="3" id="KW-1185">Reference proteome</keyword>
<protein>
    <recommendedName>
        <fullName evidence="4">2TM domain-containing protein</fullName>
    </recommendedName>
</protein>
<feature type="transmembrane region" description="Helical" evidence="1">
    <location>
        <begin position="6"/>
        <end position="27"/>
    </location>
</feature>
<evidence type="ECO:0000256" key="1">
    <source>
        <dbReference type="SAM" id="Phobius"/>
    </source>
</evidence>
<accession>A0A6I4VV70</accession>
<sequence>MLAMFIIAGEIMFWVLVLGGLVCRYIFQKKKLGAFFLWSTPIVDLVILLVTIVDLRNGGTANFVHGLAAIYIGVTFVFGKSMIDWADKRFAHRYNNGPEPQKPPKYGKTHAKKERKQWIQHLFAWMIGCGLLSILIWVTGDESRTSQLMYTISLWTIILVIDFLISFSYTIWPRENKKEI</sequence>
<evidence type="ECO:0000313" key="3">
    <source>
        <dbReference type="Proteomes" id="UP000430692"/>
    </source>
</evidence>
<feature type="transmembrane region" description="Helical" evidence="1">
    <location>
        <begin position="122"/>
        <end position="140"/>
    </location>
</feature>
<comment type="caution">
    <text evidence="2">The sequence shown here is derived from an EMBL/GenBank/DDBJ whole genome shotgun (WGS) entry which is preliminary data.</text>
</comment>
<keyword evidence="1" id="KW-0812">Transmembrane</keyword>
<evidence type="ECO:0008006" key="4">
    <source>
        <dbReference type="Google" id="ProtNLM"/>
    </source>
</evidence>
<feature type="transmembrane region" description="Helical" evidence="1">
    <location>
        <begin position="152"/>
        <end position="172"/>
    </location>
</feature>
<dbReference type="AlphaFoldDB" id="A0A6I4VV70"/>
<reference evidence="2 3" key="1">
    <citation type="submission" date="2019-12" db="EMBL/GenBank/DDBJ databases">
        <title>Whole-genome analyses of novel actinobacteria.</title>
        <authorList>
            <person name="Sahin N."/>
            <person name="Saygin H."/>
        </authorList>
    </citation>
    <scope>NUCLEOTIDE SEQUENCE [LARGE SCALE GENOMIC DNA]</scope>
    <source>
        <strain evidence="2 3">KC615</strain>
    </source>
</reference>
<dbReference type="Proteomes" id="UP000430692">
    <property type="component" value="Unassembled WGS sequence"/>
</dbReference>
<gene>
    <name evidence="2" type="ORF">GSM42_08325</name>
</gene>
<organism evidence="2 3">
    <name type="scientific">Shimazuella alba</name>
    <dbReference type="NCBI Taxonomy" id="2690964"/>
    <lineage>
        <taxon>Bacteria</taxon>
        <taxon>Bacillati</taxon>
        <taxon>Bacillota</taxon>
        <taxon>Bacilli</taxon>
        <taxon>Bacillales</taxon>
        <taxon>Thermoactinomycetaceae</taxon>
        <taxon>Shimazuella</taxon>
    </lineage>
</organism>
<keyword evidence="1" id="KW-0472">Membrane</keyword>
<evidence type="ECO:0000313" key="2">
    <source>
        <dbReference type="EMBL" id="MXQ53730.1"/>
    </source>
</evidence>